<keyword evidence="2" id="KW-0472">Membrane</keyword>
<dbReference type="AlphaFoldDB" id="A0AAV7BX42"/>
<feature type="transmembrane region" description="Helical" evidence="2">
    <location>
        <begin position="44"/>
        <end position="61"/>
    </location>
</feature>
<evidence type="ECO:0000313" key="4">
    <source>
        <dbReference type="Proteomes" id="UP000824782"/>
    </source>
</evidence>
<comment type="caution">
    <text evidence="3">The sequence shown here is derived from an EMBL/GenBank/DDBJ whole genome shotgun (WGS) entry which is preliminary data.</text>
</comment>
<keyword evidence="2" id="KW-0812">Transmembrane</keyword>
<reference evidence="3" key="1">
    <citation type="thesis" date="2020" institute="ProQuest LLC" country="789 East Eisenhower Parkway, Ann Arbor, MI, USA">
        <title>Comparative Genomics and Chromosome Evolution.</title>
        <authorList>
            <person name="Mudd A.B."/>
        </authorList>
    </citation>
    <scope>NUCLEOTIDE SEQUENCE</scope>
    <source>
        <strain evidence="3">237g6f4</strain>
        <tissue evidence="3">Blood</tissue>
    </source>
</reference>
<protein>
    <recommendedName>
        <fullName evidence="5">Transmembrane protein 209</fullName>
    </recommendedName>
</protein>
<proteinExistence type="predicted"/>
<organism evidence="3 4">
    <name type="scientific">Engystomops pustulosus</name>
    <name type="common">Tungara frog</name>
    <name type="synonym">Physalaemus pustulosus</name>
    <dbReference type="NCBI Taxonomy" id="76066"/>
    <lineage>
        <taxon>Eukaryota</taxon>
        <taxon>Metazoa</taxon>
        <taxon>Chordata</taxon>
        <taxon>Craniata</taxon>
        <taxon>Vertebrata</taxon>
        <taxon>Euteleostomi</taxon>
        <taxon>Amphibia</taxon>
        <taxon>Batrachia</taxon>
        <taxon>Anura</taxon>
        <taxon>Neobatrachia</taxon>
        <taxon>Hyloidea</taxon>
        <taxon>Leptodactylidae</taxon>
        <taxon>Leiuperinae</taxon>
        <taxon>Engystomops</taxon>
    </lineage>
</organism>
<evidence type="ECO:0000313" key="3">
    <source>
        <dbReference type="EMBL" id="KAG8576767.1"/>
    </source>
</evidence>
<dbReference type="EMBL" id="WNYA01000004">
    <property type="protein sequence ID" value="KAG8576767.1"/>
    <property type="molecule type" value="Genomic_DNA"/>
</dbReference>
<gene>
    <name evidence="3" type="ORF">GDO81_009961</name>
</gene>
<feature type="compositionally biased region" description="Polar residues" evidence="1">
    <location>
        <begin position="1"/>
        <end position="11"/>
    </location>
</feature>
<evidence type="ECO:0000256" key="2">
    <source>
        <dbReference type="SAM" id="Phobius"/>
    </source>
</evidence>
<accession>A0AAV7BX42</accession>
<name>A0AAV7BX42_ENGPU</name>
<sequence>MADSNKSTSYLENRRGEKTEQQSPSISFIDNAIKMRREAHARNVVLAWGLLNLSLAGMIYTEMTGKMISTIIRFHVALMVH</sequence>
<dbReference type="Proteomes" id="UP000824782">
    <property type="component" value="Unassembled WGS sequence"/>
</dbReference>
<evidence type="ECO:0000256" key="1">
    <source>
        <dbReference type="SAM" id="MobiDB-lite"/>
    </source>
</evidence>
<evidence type="ECO:0008006" key="5">
    <source>
        <dbReference type="Google" id="ProtNLM"/>
    </source>
</evidence>
<keyword evidence="2" id="KW-1133">Transmembrane helix</keyword>
<feature type="region of interest" description="Disordered" evidence="1">
    <location>
        <begin position="1"/>
        <end position="23"/>
    </location>
</feature>
<keyword evidence="4" id="KW-1185">Reference proteome</keyword>